<feature type="domain" description="Glycosyl hydrolase family 13 catalytic" evidence="1">
    <location>
        <begin position="105"/>
        <end position="535"/>
    </location>
</feature>
<proteinExistence type="predicted"/>
<dbReference type="RefSeq" id="WP_182663923.1">
    <property type="nucleotide sequence ID" value="NZ_JACIVI010000003.1"/>
</dbReference>
<reference evidence="2 3" key="1">
    <citation type="submission" date="2020-08" db="EMBL/GenBank/DDBJ databases">
        <title>Aquariorum lacteus gen. nov., sp. nov., a new member of the family Comamonadaceae, isolated from freshwater aquarium.</title>
        <authorList>
            <person name="Chun S.-J."/>
        </authorList>
    </citation>
    <scope>NUCLEOTIDE SEQUENCE [LARGE SCALE GENOMIC DNA]</scope>
    <source>
        <strain evidence="2 3">SJAQ100</strain>
    </source>
</reference>
<dbReference type="InterPro" id="IPR017853">
    <property type="entry name" value="GH"/>
</dbReference>
<dbReference type="InterPro" id="IPR013780">
    <property type="entry name" value="Glyco_hydro_b"/>
</dbReference>
<dbReference type="PANTHER" id="PTHR10357:SF213">
    <property type="entry name" value="ALPHA AMYLASE CATALYTIC REGION"/>
    <property type="match status" value="1"/>
</dbReference>
<dbReference type="SUPFAM" id="SSF51445">
    <property type="entry name" value="(Trans)glycosidases"/>
    <property type="match status" value="1"/>
</dbReference>
<dbReference type="GO" id="GO:0005975">
    <property type="term" value="P:carbohydrate metabolic process"/>
    <property type="evidence" value="ECO:0007669"/>
    <property type="project" value="InterPro"/>
</dbReference>
<dbReference type="Gene3D" id="3.20.20.80">
    <property type="entry name" value="Glycosidases"/>
    <property type="match status" value="1"/>
</dbReference>
<evidence type="ECO:0000259" key="1">
    <source>
        <dbReference type="SMART" id="SM00642"/>
    </source>
</evidence>
<dbReference type="Gene3D" id="2.60.40.1180">
    <property type="entry name" value="Golgi alpha-mannosidase II"/>
    <property type="match status" value="1"/>
</dbReference>
<dbReference type="PANTHER" id="PTHR10357">
    <property type="entry name" value="ALPHA-AMYLASE FAMILY MEMBER"/>
    <property type="match status" value="1"/>
</dbReference>
<dbReference type="AlphaFoldDB" id="A0A839HIQ1"/>
<dbReference type="InterPro" id="IPR006047">
    <property type="entry name" value="GH13_cat_dom"/>
</dbReference>
<dbReference type="SMART" id="SM00642">
    <property type="entry name" value="Aamy"/>
    <property type="match status" value="1"/>
</dbReference>
<protein>
    <submittedName>
        <fullName evidence="2">Amylosucrase</fullName>
    </submittedName>
</protein>
<comment type="caution">
    <text evidence="2">The sequence shown here is derived from an EMBL/GenBank/DDBJ whole genome shotgun (WGS) entry which is preliminary data.</text>
</comment>
<evidence type="ECO:0000313" key="3">
    <source>
        <dbReference type="Proteomes" id="UP000586093"/>
    </source>
</evidence>
<keyword evidence="3" id="KW-1185">Reference proteome</keyword>
<dbReference type="Gene3D" id="3.90.400.10">
    <property type="entry name" value="Oligo-1,6-glucosidase, Domain 2"/>
    <property type="match status" value="1"/>
</dbReference>
<gene>
    <name evidence="2" type="ORF">H4F90_09495</name>
</gene>
<dbReference type="Pfam" id="PF00128">
    <property type="entry name" value="Alpha-amylase"/>
    <property type="match status" value="1"/>
</dbReference>
<evidence type="ECO:0000313" key="2">
    <source>
        <dbReference type="EMBL" id="MBB1162215.1"/>
    </source>
</evidence>
<dbReference type="Gene3D" id="1.10.1740.10">
    <property type="match status" value="1"/>
</dbReference>
<sequence length="643" mass="69962">MSFDGATASPLPVDPCWPAGVQAALAAMPPARAAALRPRLAREFPRLHDRLQRLYGRQPGFDAFLDGVLCQALRCAAEREPALWQLDLDRERQPEWLHAGLLGYCAYVDKFAGTLGGVAQRVPYLQELGVRYLHLLPFLKAGSPPNDGGFAVASFEAVEPALGTQADLPALCRTLRAAGISLCSDFVLNHVSHEHPWAQAALAGDPAYLDYFHWRDSAEAVAAQERHLGQVFPGTAPGNFTWVEARQAWVWTTFYPYQWDLNYANPAVFAEIAAALLKLANQGVEAFRLDSTGYLWKREGSNCLNQPEIHLILQALRALCALAAPGVVLKAEAIMPTRELPPYFGLGPQPGPECQVAYHASLMAAAWLALAEGEAGAVREVLRHTPDLPEGCLWLSYVRCHDDIGWNVLRPELSALGSEPVARLARASRHYAGRGPDPRPRGRAFQAADEHAVHGTNGMTLALAGLPPDGRDPEPALARMQLLHALSFFVGGLPLIYMGEELGQDNVGEAELQARQGPDGRELHRPAFDAAAAARRHDPQHLAGRCFAMLRRLQRDRLALLPQGRPVRLRLLPAEAPGLLALARDGVIGLFNFGETACTADLRTLAQGPLQTLDAEGRMLTIDPQQPLTLPGHAALWLRPPAA</sequence>
<organism evidence="2 3">
    <name type="scientific">Aquariibacter albus</name>
    <dbReference type="NCBI Taxonomy" id="2759899"/>
    <lineage>
        <taxon>Bacteria</taxon>
        <taxon>Pseudomonadati</taxon>
        <taxon>Pseudomonadota</taxon>
        <taxon>Betaproteobacteria</taxon>
        <taxon>Burkholderiales</taxon>
        <taxon>Sphaerotilaceae</taxon>
        <taxon>Aquariibacter</taxon>
    </lineage>
</organism>
<accession>A0A839HIQ1</accession>
<dbReference type="Proteomes" id="UP000586093">
    <property type="component" value="Unassembled WGS sequence"/>
</dbReference>
<dbReference type="EMBL" id="JACIVI010000003">
    <property type="protein sequence ID" value="MBB1162215.1"/>
    <property type="molecule type" value="Genomic_DNA"/>
</dbReference>
<name>A0A839HIQ1_9BURK</name>
<dbReference type="InterPro" id="IPR045857">
    <property type="entry name" value="O16G_dom_2"/>
</dbReference>